<comment type="similarity">
    <text evidence="2">Belongs to the aldo/keto reductase family. Aldo/keto reductase 2 subfamily.</text>
</comment>
<organism evidence="5 6">
    <name type="scientific">Exophiala sideris</name>
    <dbReference type="NCBI Taxonomy" id="1016849"/>
    <lineage>
        <taxon>Eukaryota</taxon>
        <taxon>Fungi</taxon>
        <taxon>Dikarya</taxon>
        <taxon>Ascomycota</taxon>
        <taxon>Pezizomycotina</taxon>
        <taxon>Eurotiomycetes</taxon>
        <taxon>Chaetothyriomycetidae</taxon>
        <taxon>Chaetothyriales</taxon>
        <taxon>Herpotrichiellaceae</taxon>
        <taxon>Exophiala</taxon>
    </lineage>
</organism>
<accession>A0ABR0J3M0</accession>
<sequence>MAKQQPNIILGCASFGSPEDPTTKTHTPAQAALLFDVLTSYGHTTIDTSRRYPPTKPGTSEEVIGGTLSSTENASLTSKLVIDTKVLSAPGCHKPENIAKSIADSLNALGVSSVHTIYLHFPDRTQPLTNPISALSHAVSNGQAQQWGISNYTLDDVRAILSWCKEHGWIPPAVFQGEYNPLNRAAEIPVQEARLRRLVQESQQKVRQETEFDNCTVARKCKAQYKK</sequence>
<dbReference type="Proteomes" id="UP001345691">
    <property type="component" value="Unassembled WGS sequence"/>
</dbReference>
<dbReference type="InterPro" id="IPR036812">
    <property type="entry name" value="NAD(P)_OxRdtase_dom_sf"/>
</dbReference>
<dbReference type="EMBL" id="JAVRRF010000020">
    <property type="protein sequence ID" value="KAK5055535.1"/>
    <property type="molecule type" value="Genomic_DNA"/>
</dbReference>
<evidence type="ECO:0000256" key="1">
    <source>
        <dbReference type="ARBA" id="ARBA00023002"/>
    </source>
</evidence>
<reference evidence="5 6" key="1">
    <citation type="submission" date="2023-08" db="EMBL/GenBank/DDBJ databases">
        <title>Black Yeasts Isolated from many extreme environments.</title>
        <authorList>
            <person name="Coleine C."/>
            <person name="Stajich J.E."/>
            <person name="Selbmann L."/>
        </authorList>
    </citation>
    <scope>NUCLEOTIDE SEQUENCE [LARGE SCALE GENOMIC DNA]</scope>
    <source>
        <strain evidence="5 6">CCFEE 6328</strain>
    </source>
</reference>
<keyword evidence="1" id="KW-0560">Oxidoreductase</keyword>
<proteinExistence type="inferred from homology"/>
<feature type="domain" description="NADP-dependent oxidoreductase" evidence="4">
    <location>
        <begin position="8"/>
        <end position="187"/>
    </location>
</feature>
<dbReference type="PANTHER" id="PTHR43364:SF4">
    <property type="entry name" value="NAD(P)-LINKED OXIDOREDUCTASE SUPERFAMILY PROTEIN"/>
    <property type="match status" value="1"/>
</dbReference>
<evidence type="ECO:0000256" key="3">
    <source>
        <dbReference type="SAM" id="MobiDB-lite"/>
    </source>
</evidence>
<evidence type="ECO:0000259" key="4">
    <source>
        <dbReference type="Pfam" id="PF00248"/>
    </source>
</evidence>
<gene>
    <name evidence="5" type="ORF">LTR69_008368</name>
</gene>
<keyword evidence="6" id="KW-1185">Reference proteome</keyword>
<dbReference type="PANTHER" id="PTHR43364">
    <property type="entry name" value="NADH-SPECIFIC METHYLGLYOXAL REDUCTASE-RELATED"/>
    <property type="match status" value="1"/>
</dbReference>
<comment type="caution">
    <text evidence="5">The sequence shown here is derived from an EMBL/GenBank/DDBJ whole genome shotgun (WGS) entry which is preliminary data.</text>
</comment>
<dbReference type="Pfam" id="PF00248">
    <property type="entry name" value="Aldo_ket_red"/>
    <property type="match status" value="1"/>
</dbReference>
<evidence type="ECO:0000313" key="6">
    <source>
        <dbReference type="Proteomes" id="UP001345691"/>
    </source>
</evidence>
<evidence type="ECO:0000256" key="2">
    <source>
        <dbReference type="ARBA" id="ARBA00038157"/>
    </source>
</evidence>
<protein>
    <recommendedName>
        <fullName evidence="4">NADP-dependent oxidoreductase domain-containing protein</fullName>
    </recommendedName>
</protein>
<name>A0ABR0J3M0_9EURO</name>
<dbReference type="InterPro" id="IPR050523">
    <property type="entry name" value="AKR_Detox_Biosynth"/>
</dbReference>
<dbReference type="Gene3D" id="3.20.20.100">
    <property type="entry name" value="NADP-dependent oxidoreductase domain"/>
    <property type="match status" value="1"/>
</dbReference>
<feature type="region of interest" description="Disordered" evidence="3">
    <location>
        <begin position="46"/>
        <end position="65"/>
    </location>
</feature>
<dbReference type="SUPFAM" id="SSF51430">
    <property type="entry name" value="NAD(P)-linked oxidoreductase"/>
    <property type="match status" value="1"/>
</dbReference>
<evidence type="ECO:0000313" key="5">
    <source>
        <dbReference type="EMBL" id="KAK5055535.1"/>
    </source>
</evidence>
<dbReference type="InterPro" id="IPR023210">
    <property type="entry name" value="NADP_OxRdtase_dom"/>
</dbReference>